<feature type="region of interest" description="Disordered" evidence="1">
    <location>
        <begin position="1"/>
        <end position="77"/>
    </location>
</feature>
<feature type="compositionally biased region" description="Polar residues" evidence="1">
    <location>
        <begin position="825"/>
        <end position="849"/>
    </location>
</feature>
<evidence type="ECO:0000313" key="3">
    <source>
        <dbReference type="Proteomes" id="UP001227230"/>
    </source>
</evidence>
<keyword evidence="3" id="KW-1185">Reference proteome</keyword>
<dbReference type="Pfam" id="PF01803">
    <property type="entry name" value="LIM_bind"/>
    <property type="match status" value="1"/>
</dbReference>
<feature type="region of interest" description="Disordered" evidence="1">
    <location>
        <begin position="972"/>
        <end position="994"/>
    </location>
</feature>
<feature type="compositionally biased region" description="Polar residues" evidence="1">
    <location>
        <begin position="785"/>
        <end position="804"/>
    </location>
</feature>
<protein>
    <recommendedName>
        <fullName evidence="4">Transcriptional regulator SLK2</fullName>
    </recommendedName>
</protein>
<evidence type="ECO:0000313" key="2">
    <source>
        <dbReference type="EMBL" id="WJZ82294.1"/>
    </source>
</evidence>
<evidence type="ECO:0008006" key="4">
    <source>
        <dbReference type="Google" id="ProtNLM"/>
    </source>
</evidence>
<evidence type="ECO:0000256" key="1">
    <source>
        <dbReference type="SAM" id="MobiDB-lite"/>
    </source>
</evidence>
<proteinExistence type="predicted"/>
<organism evidence="2 3">
    <name type="scientific">Vitis vinifera</name>
    <name type="common">Grape</name>
    <dbReference type="NCBI Taxonomy" id="29760"/>
    <lineage>
        <taxon>Eukaryota</taxon>
        <taxon>Viridiplantae</taxon>
        <taxon>Streptophyta</taxon>
        <taxon>Embryophyta</taxon>
        <taxon>Tracheophyta</taxon>
        <taxon>Spermatophyta</taxon>
        <taxon>Magnoliopsida</taxon>
        <taxon>eudicotyledons</taxon>
        <taxon>Gunneridae</taxon>
        <taxon>Pentapetalae</taxon>
        <taxon>rosids</taxon>
        <taxon>Vitales</taxon>
        <taxon>Vitaceae</taxon>
        <taxon>Viteae</taxon>
        <taxon>Vitis</taxon>
    </lineage>
</organism>
<dbReference type="PANTHER" id="PTHR10378">
    <property type="entry name" value="LIM DOMAIN-BINDING PROTEIN"/>
    <property type="match status" value="1"/>
</dbReference>
<dbReference type="Proteomes" id="UP001227230">
    <property type="component" value="Chromosome 2"/>
</dbReference>
<name>A0ABY9BHV1_VITVI</name>
<accession>A0ABY9BHV1</accession>
<dbReference type="InterPro" id="IPR009292">
    <property type="entry name" value="RRP36"/>
</dbReference>
<feature type="region of interest" description="Disordered" evidence="1">
    <location>
        <begin position="773"/>
        <end position="804"/>
    </location>
</feature>
<dbReference type="EMBL" id="CP126649">
    <property type="protein sequence ID" value="WJZ82294.1"/>
    <property type="molecule type" value="Genomic_DNA"/>
</dbReference>
<feature type="region of interest" description="Disordered" evidence="1">
    <location>
        <begin position="825"/>
        <end position="887"/>
    </location>
</feature>
<sequence>MKNAKATVDHLEQADSSSSEEEEEIERELADVTFEELQKARSDGSHSVYRMPKSEKKGGRPNKNRPMEVSSKKPVSRFRETIQVPKRVVRDPRFESLCGTLDADGFRKRYNFLYETELPAEREGLKKELKKANDPKVIEELKNQISWIDKQLKSGSVKHTDSKILAEHKKKEREATKQGKRPFYIKKSEIRKQRNIEKYNSLKASGKLESFIEKRRRRNASKDHRYMPYRRSGLPVALCLSREEKRKELWMALDAYLETYLDSNSQLAAPLVGPEWVAGGIPRSTISNSFFQKDDGNLLLSGGPQSWRSASTNMESYLSLPSSPMSFSSHNLSISGSSGIDSSSTMEQTSPLDKNCRQVWKRQQQQQQQLGVVNATSQPPSQTHYLSLLTGIKQEPDNSTQMPKKPRLEVQEEDFLHQQIIQQLLQRKDSLQLQGHNPHLQAWIQQHKMRNQQHQKILQSIQQLQGVDMQQQQQQMRNQLQQQGTHEVSAMRPSDSGICSRRLMQYMYHQRHRPPDNAISYWRKFVAEYYSPCAKKRWCLSLYDNVGHHAKGVFPQSAMDTWQCDICGSRSGRGFEAIFEVLPQLIKINFESGVIDELLFVDLPHESRFSSGLMMLEYGKAVQESVYEQLRVVREGQLRIIFTHDLKILSWEFCTRHHEELLPRQLVAPQVNQLVHAAQKYQTTMNGSKSDGFCAQDLLVNCNRFLRAGHQLARNLELQLVDELGFSKRYVRCLQIAEVVDSMKDLMIFVRDSNIGPIESLKNYPREATTVKIKKKQLHHGEQPESGQDSPSNRASNLRDISSGLMTGSEEGALALTTRYQKMMRQSSLNSNSSTVKQEPCLFNSSIPGASSLPVQRPKSSSPGLIQIPPPVNSSSSIHSSQGSQNTQHCMIQKLLQEMMNNNRAKGLHNSNGGEEEVLCGINTSTIGGLPKKARGTSVVRNELGCRDSTAAVASPANVLGSFVGRDKSFKAASSSKSSGTSENNGLVKREPDLPVPEAVQDVAHGLYENDVFNADQESMEYGWKA</sequence>
<gene>
    <name evidence="2" type="ORF">VitviT2T_002064</name>
</gene>
<reference evidence="2 3" key="1">
    <citation type="journal article" date="2023" name="Hortic Res">
        <title>The complete reference genome for grapevine (Vitis vinifera L.) genetics and breeding.</title>
        <authorList>
            <person name="Shi X."/>
            <person name="Cao S."/>
            <person name="Wang X."/>
            <person name="Huang S."/>
            <person name="Wang Y."/>
            <person name="Liu Z."/>
            <person name="Liu W."/>
            <person name="Leng X."/>
            <person name="Peng Y."/>
            <person name="Wang N."/>
            <person name="Wang Y."/>
            <person name="Ma Z."/>
            <person name="Xu X."/>
            <person name="Zhang F."/>
            <person name="Xue H."/>
            <person name="Zhong H."/>
            <person name="Wang Y."/>
            <person name="Zhang K."/>
            <person name="Velt A."/>
            <person name="Avia K."/>
            <person name="Holtgrawe D."/>
            <person name="Grimplet J."/>
            <person name="Matus J.T."/>
            <person name="Ware D."/>
            <person name="Wu X."/>
            <person name="Wang H."/>
            <person name="Liu C."/>
            <person name="Fang Y."/>
            <person name="Rustenholz C."/>
            <person name="Cheng Z."/>
            <person name="Xiao H."/>
            <person name="Zhou Y."/>
        </authorList>
    </citation>
    <scope>NUCLEOTIDE SEQUENCE [LARGE SCALE GENOMIC DNA]</scope>
    <source>
        <strain evidence="3">cv. Pinot noir / PN40024</strain>
        <tissue evidence="2">Leaf</tissue>
    </source>
</reference>
<dbReference type="InterPro" id="IPR029005">
    <property type="entry name" value="LIM-bd/SEUSS"/>
</dbReference>
<feature type="compositionally biased region" description="Low complexity" evidence="1">
    <location>
        <begin position="873"/>
        <end position="885"/>
    </location>
</feature>
<dbReference type="Pfam" id="PF06102">
    <property type="entry name" value="RRP36"/>
    <property type="match status" value="1"/>
</dbReference>